<feature type="region of interest" description="Disordered" evidence="3">
    <location>
        <begin position="102"/>
        <end position="144"/>
    </location>
</feature>
<dbReference type="GO" id="GO:0005516">
    <property type="term" value="F:calmodulin binding"/>
    <property type="evidence" value="ECO:0007669"/>
    <property type="project" value="UniProtKB-KW"/>
</dbReference>
<keyword evidence="5" id="KW-1185">Reference proteome</keyword>
<proteinExistence type="inferred from homology"/>
<accession>A0AAN9X7V2</accession>
<keyword evidence="1" id="KW-0112">Calmodulin-binding</keyword>
<sequence length="436" mass="49478">MIAGCDQNCDLYSARDEGFGEVQEGDHVTGRREGVSKHVRKLKMGFTGELVRSVFSKNRSHHGSHENKVRCKSDENRRWLSVRSYLCGDEFNSVLAENDSASVKSSEVTVSQSVQADLNDKGDTESEETVENVTQKKPNSTTKSLTEEEAAILIQSAFRGFLLTRQNEEIRSKAEKDEFNLATESPSRKSMGTSVEVQTANSTEVFSVEGEKKGICHRTQRRTKTQAVKQKEDWDDSTVSSYVSKMRVQNRMEASTRRERALAYAFSQQLRICSKRKSTKLNSMESSMSWSWLERWMATRLPETSISSVESHAMKQYDPSNSNHKFTIMTRFLDAAGEEKESCGSNEVPLHFDNYSINSREEKVCFKPHSAKTNFKARRTVSRRKTVPSYQFHEEQQPKVSKRDGSSNSSKDIKQKEKQVGSRIDITFSTSKASNV</sequence>
<gene>
    <name evidence="4" type="ORF">VNO78_31705</name>
</gene>
<feature type="compositionally biased region" description="Basic and acidic residues" evidence="3">
    <location>
        <begin position="392"/>
        <end position="420"/>
    </location>
</feature>
<evidence type="ECO:0000256" key="3">
    <source>
        <dbReference type="SAM" id="MobiDB-lite"/>
    </source>
</evidence>
<feature type="compositionally biased region" description="Polar residues" evidence="3">
    <location>
        <begin position="102"/>
        <end position="116"/>
    </location>
</feature>
<organism evidence="4 5">
    <name type="scientific">Psophocarpus tetragonolobus</name>
    <name type="common">Winged bean</name>
    <name type="synonym">Dolichos tetragonolobus</name>
    <dbReference type="NCBI Taxonomy" id="3891"/>
    <lineage>
        <taxon>Eukaryota</taxon>
        <taxon>Viridiplantae</taxon>
        <taxon>Streptophyta</taxon>
        <taxon>Embryophyta</taxon>
        <taxon>Tracheophyta</taxon>
        <taxon>Spermatophyta</taxon>
        <taxon>Magnoliopsida</taxon>
        <taxon>eudicotyledons</taxon>
        <taxon>Gunneridae</taxon>
        <taxon>Pentapetalae</taxon>
        <taxon>rosids</taxon>
        <taxon>fabids</taxon>
        <taxon>Fabales</taxon>
        <taxon>Fabaceae</taxon>
        <taxon>Papilionoideae</taxon>
        <taxon>50 kb inversion clade</taxon>
        <taxon>NPAAA clade</taxon>
        <taxon>indigoferoid/millettioid clade</taxon>
        <taxon>Phaseoleae</taxon>
        <taxon>Psophocarpus</taxon>
    </lineage>
</organism>
<dbReference type="Proteomes" id="UP001386955">
    <property type="component" value="Unassembled WGS sequence"/>
</dbReference>
<evidence type="ECO:0000313" key="4">
    <source>
        <dbReference type="EMBL" id="KAK7385815.1"/>
    </source>
</evidence>
<evidence type="ECO:0008006" key="6">
    <source>
        <dbReference type="Google" id="ProtNLM"/>
    </source>
</evidence>
<comment type="similarity">
    <text evidence="2">Belongs to the IQD family.</text>
</comment>
<feature type="compositionally biased region" description="Basic residues" evidence="3">
    <location>
        <begin position="376"/>
        <end position="386"/>
    </location>
</feature>
<feature type="region of interest" description="Disordered" evidence="3">
    <location>
        <begin position="376"/>
        <end position="436"/>
    </location>
</feature>
<feature type="compositionally biased region" description="Polar residues" evidence="3">
    <location>
        <begin position="427"/>
        <end position="436"/>
    </location>
</feature>
<dbReference type="PANTHER" id="PTHR32295">
    <property type="entry name" value="IQ-DOMAIN 5-RELATED"/>
    <property type="match status" value="1"/>
</dbReference>
<dbReference type="EMBL" id="JAYMYS010000008">
    <property type="protein sequence ID" value="KAK7385815.1"/>
    <property type="molecule type" value="Genomic_DNA"/>
</dbReference>
<name>A0AAN9X7V2_PSOTE</name>
<comment type="caution">
    <text evidence="4">The sequence shown here is derived from an EMBL/GenBank/DDBJ whole genome shotgun (WGS) entry which is preliminary data.</text>
</comment>
<dbReference type="PROSITE" id="PS50096">
    <property type="entry name" value="IQ"/>
    <property type="match status" value="1"/>
</dbReference>
<evidence type="ECO:0000256" key="1">
    <source>
        <dbReference type="ARBA" id="ARBA00022860"/>
    </source>
</evidence>
<evidence type="ECO:0000256" key="2">
    <source>
        <dbReference type="ARBA" id="ARBA00024341"/>
    </source>
</evidence>
<dbReference type="PANTHER" id="PTHR32295:SF15">
    <property type="entry name" value="PROTEIN IQ-DOMAIN 33"/>
    <property type="match status" value="1"/>
</dbReference>
<feature type="compositionally biased region" description="Polar residues" evidence="3">
    <location>
        <begin position="131"/>
        <end position="144"/>
    </location>
</feature>
<evidence type="ECO:0000313" key="5">
    <source>
        <dbReference type="Proteomes" id="UP001386955"/>
    </source>
</evidence>
<protein>
    <recommendedName>
        <fullName evidence="6">Protein IQ-DOMAIN 1</fullName>
    </recommendedName>
</protein>
<reference evidence="4 5" key="1">
    <citation type="submission" date="2024-01" db="EMBL/GenBank/DDBJ databases">
        <title>The genomes of 5 underutilized Papilionoideae crops provide insights into root nodulation and disease resistanc.</title>
        <authorList>
            <person name="Jiang F."/>
        </authorList>
    </citation>
    <scope>NUCLEOTIDE SEQUENCE [LARGE SCALE GENOMIC DNA]</scope>
    <source>
        <strain evidence="4">DUOXIRENSHENG_FW03</strain>
        <tissue evidence="4">Leaves</tissue>
    </source>
</reference>
<dbReference type="AlphaFoldDB" id="A0AAN9X7V2"/>